<reference evidence="2 3" key="1">
    <citation type="submission" date="2016-07" db="EMBL/GenBank/DDBJ databases">
        <title>Pervasive Adenine N6-methylation of Active Genes in Fungi.</title>
        <authorList>
            <consortium name="DOE Joint Genome Institute"/>
            <person name="Mondo S.J."/>
            <person name="Dannebaum R.O."/>
            <person name="Kuo R.C."/>
            <person name="Labutti K."/>
            <person name="Haridas S."/>
            <person name="Kuo A."/>
            <person name="Salamov A."/>
            <person name="Ahrendt S.R."/>
            <person name="Lipzen A."/>
            <person name="Sullivan W."/>
            <person name="Andreopoulos W.B."/>
            <person name="Clum A."/>
            <person name="Lindquist E."/>
            <person name="Daum C."/>
            <person name="Ramamoorthy G.K."/>
            <person name="Gryganskyi A."/>
            <person name="Culley D."/>
            <person name="Magnuson J.K."/>
            <person name="James T.Y."/>
            <person name="O'Malley M.A."/>
            <person name="Stajich J.E."/>
            <person name="Spatafora J.W."/>
            <person name="Visel A."/>
            <person name="Grigoriev I.V."/>
        </authorList>
    </citation>
    <scope>NUCLEOTIDE SEQUENCE [LARGE SCALE GENOMIC DNA]</scope>
    <source>
        <strain evidence="2 3">JEL800</strain>
    </source>
</reference>
<feature type="compositionally biased region" description="Basic residues" evidence="1">
    <location>
        <begin position="197"/>
        <end position="212"/>
    </location>
</feature>
<feature type="region of interest" description="Disordered" evidence="1">
    <location>
        <begin position="60"/>
        <end position="112"/>
    </location>
</feature>
<accession>A0A1Y2CYL6</accession>
<organism evidence="2 3">
    <name type="scientific">Rhizoclosmatium globosum</name>
    <dbReference type="NCBI Taxonomy" id="329046"/>
    <lineage>
        <taxon>Eukaryota</taxon>
        <taxon>Fungi</taxon>
        <taxon>Fungi incertae sedis</taxon>
        <taxon>Chytridiomycota</taxon>
        <taxon>Chytridiomycota incertae sedis</taxon>
        <taxon>Chytridiomycetes</taxon>
        <taxon>Chytridiales</taxon>
        <taxon>Chytriomycetaceae</taxon>
        <taxon>Rhizoclosmatium</taxon>
    </lineage>
</organism>
<dbReference type="Proteomes" id="UP000193642">
    <property type="component" value="Unassembled WGS sequence"/>
</dbReference>
<sequence length="212" mass="22977">MTQVEASREPASVFADTSSSPLDSPLKKRKGTPHRSPKTTTDSDLTAVFISFPFVVGSEQDEIQDEYPRKRFSMSPSPRISGSDNQGPSSSFNDGDAAKFSPMPQAQRLSNLGSSVITATGTEQQANVNVRFVGDSFYGSGKYWWTRHIRPSPAVSNSSSDSDSPNVEDGKDESDSNEGERGETPRRGRGGWGRGGGRGRGRGRASWRGKRI</sequence>
<dbReference type="AlphaFoldDB" id="A0A1Y2CYL6"/>
<feature type="compositionally biased region" description="Polar residues" evidence="1">
    <location>
        <begin position="74"/>
        <end position="93"/>
    </location>
</feature>
<protein>
    <submittedName>
        <fullName evidence="2">Uncharacterized protein</fullName>
    </submittedName>
</protein>
<keyword evidence="3" id="KW-1185">Reference proteome</keyword>
<feature type="compositionally biased region" description="Low complexity" evidence="1">
    <location>
        <begin position="152"/>
        <end position="167"/>
    </location>
</feature>
<gene>
    <name evidence="2" type="ORF">BCR33DRAFT_712333</name>
</gene>
<proteinExistence type="predicted"/>
<feature type="compositionally biased region" description="Basic residues" evidence="1">
    <location>
        <begin position="27"/>
        <end position="37"/>
    </location>
</feature>
<feature type="region of interest" description="Disordered" evidence="1">
    <location>
        <begin position="1"/>
        <end position="43"/>
    </location>
</feature>
<name>A0A1Y2CYL6_9FUNG</name>
<comment type="caution">
    <text evidence="2">The sequence shown here is derived from an EMBL/GenBank/DDBJ whole genome shotgun (WGS) entry which is preliminary data.</text>
</comment>
<feature type="region of interest" description="Disordered" evidence="1">
    <location>
        <begin position="151"/>
        <end position="212"/>
    </location>
</feature>
<dbReference type="OrthoDB" id="2161204at2759"/>
<evidence type="ECO:0000313" key="3">
    <source>
        <dbReference type="Proteomes" id="UP000193642"/>
    </source>
</evidence>
<dbReference type="EMBL" id="MCGO01000004">
    <property type="protein sequence ID" value="ORY52120.1"/>
    <property type="molecule type" value="Genomic_DNA"/>
</dbReference>
<evidence type="ECO:0000256" key="1">
    <source>
        <dbReference type="SAM" id="MobiDB-lite"/>
    </source>
</evidence>
<evidence type="ECO:0000313" key="2">
    <source>
        <dbReference type="EMBL" id="ORY52120.1"/>
    </source>
</evidence>